<name>A0A9P8BZ11_9FUNG</name>
<organism evidence="2 3">
    <name type="scientific">Linnemannia hyalina</name>
    <dbReference type="NCBI Taxonomy" id="64524"/>
    <lineage>
        <taxon>Eukaryota</taxon>
        <taxon>Fungi</taxon>
        <taxon>Fungi incertae sedis</taxon>
        <taxon>Mucoromycota</taxon>
        <taxon>Mortierellomycotina</taxon>
        <taxon>Mortierellomycetes</taxon>
        <taxon>Mortierellales</taxon>
        <taxon>Mortierellaceae</taxon>
        <taxon>Linnemannia</taxon>
    </lineage>
</organism>
<evidence type="ECO:0000313" key="2">
    <source>
        <dbReference type="EMBL" id="KAG9073103.1"/>
    </source>
</evidence>
<protein>
    <recommendedName>
        <fullName evidence="1">DUF4246 domain-containing protein</fullName>
    </recommendedName>
</protein>
<comment type="caution">
    <text evidence="2">The sequence shown here is derived from an EMBL/GenBank/DDBJ whole genome shotgun (WGS) entry which is preliminary data.</text>
</comment>
<feature type="domain" description="DUF4246" evidence="1">
    <location>
        <begin position="172"/>
        <end position="322"/>
    </location>
</feature>
<dbReference type="PANTHER" id="PTHR33119">
    <property type="entry name" value="IFI3P"/>
    <property type="match status" value="1"/>
</dbReference>
<dbReference type="InterPro" id="IPR049192">
    <property type="entry name" value="DUF4246_C"/>
</dbReference>
<dbReference type="Proteomes" id="UP000707451">
    <property type="component" value="Unassembled WGS sequence"/>
</dbReference>
<evidence type="ECO:0000313" key="3">
    <source>
        <dbReference type="Proteomes" id="UP000707451"/>
    </source>
</evidence>
<evidence type="ECO:0000259" key="1">
    <source>
        <dbReference type="Pfam" id="PF14033"/>
    </source>
</evidence>
<feature type="domain" description="DUF4246" evidence="1">
    <location>
        <begin position="74"/>
        <end position="158"/>
    </location>
</feature>
<dbReference type="EMBL" id="JAHRHY010000001">
    <property type="protein sequence ID" value="KAG9073103.1"/>
    <property type="molecule type" value="Genomic_DNA"/>
</dbReference>
<keyword evidence="3" id="KW-1185">Reference proteome</keyword>
<dbReference type="PANTHER" id="PTHR33119:SF1">
    <property type="entry name" value="FE2OG DIOXYGENASE DOMAIN-CONTAINING PROTEIN"/>
    <property type="match status" value="1"/>
</dbReference>
<proteinExistence type="predicted"/>
<dbReference type="Pfam" id="PF14033">
    <property type="entry name" value="DUF4246"/>
    <property type="match status" value="2"/>
</dbReference>
<reference evidence="2" key="1">
    <citation type="submission" date="2021-06" db="EMBL/GenBank/DDBJ databases">
        <title>Genome Sequence of Mortierella hyaline Strain SCG-10, a Cold-Adapted, Nitrate-Reducing Fungus Isolated from Soil in Minnesota, USA.</title>
        <authorList>
            <person name="Aldossari N."/>
        </authorList>
    </citation>
    <scope>NUCLEOTIDE SEQUENCE</scope>
    <source>
        <strain evidence="2">SCG-10</strain>
    </source>
</reference>
<dbReference type="AlphaFoldDB" id="A0A9P8BZ11"/>
<sequence>MEILAVGLEREVRYQLGEDQLDCIFKELEWHAQRHRDQIDKTALVPIDIGIQGMRRSDGLIPEELGGPPLDFITAGKVLDVVPAPKSSAVDSTFYSKKHQWLPTDLGVSPEGKVKAKSYINNLHPVEHKEMYPVLEETLDKVLLMFEGVLSAIEAFPFKVSKLKESRDCLRTQYKPLQTVVKLANIELTPNNQVYAGGTWHDERMANENIVATGIYYYNTENIGDSRLAFSIQIKEPKCEQSDDRGAEHLYDVMNKDALIQYMDGITTQQDRCVVFPNIYQHQEQSFGLADRTKPESRKLLAFFLVSPEEPVLSTTFVPPQQ</sequence>
<dbReference type="InterPro" id="IPR025340">
    <property type="entry name" value="DUF4246"/>
</dbReference>
<gene>
    <name evidence="2" type="ORF">KI688_000890</name>
</gene>
<accession>A0A9P8BZ11</accession>
<dbReference type="OrthoDB" id="415532at2759"/>